<accession>A0ABU7ECR6</accession>
<feature type="transmembrane region" description="Helical" evidence="1">
    <location>
        <begin position="44"/>
        <end position="67"/>
    </location>
</feature>
<evidence type="ECO:0000313" key="2">
    <source>
        <dbReference type="EMBL" id="MED6283935.1"/>
    </source>
</evidence>
<keyword evidence="1" id="KW-1133">Transmembrane helix</keyword>
<organism evidence="2 3">
    <name type="scientific">Characodon lateralis</name>
    <dbReference type="NCBI Taxonomy" id="208331"/>
    <lineage>
        <taxon>Eukaryota</taxon>
        <taxon>Metazoa</taxon>
        <taxon>Chordata</taxon>
        <taxon>Craniata</taxon>
        <taxon>Vertebrata</taxon>
        <taxon>Euteleostomi</taxon>
        <taxon>Actinopterygii</taxon>
        <taxon>Neopterygii</taxon>
        <taxon>Teleostei</taxon>
        <taxon>Neoteleostei</taxon>
        <taxon>Acanthomorphata</taxon>
        <taxon>Ovalentaria</taxon>
        <taxon>Atherinomorphae</taxon>
        <taxon>Cyprinodontiformes</taxon>
        <taxon>Goodeidae</taxon>
        <taxon>Characodon</taxon>
    </lineage>
</organism>
<protein>
    <submittedName>
        <fullName evidence="2">Uncharacterized protein</fullName>
    </submittedName>
</protein>
<comment type="caution">
    <text evidence="2">The sequence shown here is derived from an EMBL/GenBank/DDBJ whole genome shotgun (WGS) entry which is preliminary data.</text>
</comment>
<reference evidence="2 3" key="1">
    <citation type="submission" date="2021-06" db="EMBL/GenBank/DDBJ databases">
        <authorList>
            <person name="Palmer J.M."/>
        </authorList>
    </citation>
    <scope>NUCLEOTIDE SEQUENCE [LARGE SCALE GENOMIC DNA]</scope>
    <source>
        <strain evidence="2 3">CL_MEX2019</strain>
        <tissue evidence="2">Muscle</tissue>
    </source>
</reference>
<dbReference type="EMBL" id="JAHUTJ010050232">
    <property type="protein sequence ID" value="MED6283935.1"/>
    <property type="molecule type" value="Genomic_DNA"/>
</dbReference>
<name>A0ABU7ECR6_9TELE</name>
<keyword evidence="3" id="KW-1185">Reference proteome</keyword>
<proteinExistence type="predicted"/>
<sequence length="77" mass="8597">MTSLQKRRAVKIPGCELNCDTWRSPLLPTGSECRSMEHSSLTTFVLAFSHIHLINLTCLPCISLHFLPGIPMMSCSH</sequence>
<keyword evidence="1" id="KW-0472">Membrane</keyword>
<gene>
    <name evidence="2" type="ORF">CHARACLAT_014134</name>
</gene>
<evidence type="ECO:0000256" key="1">
    <source>
        <dbReference type="SAM" id="Phobius"/>
    </source>
</evidence>
<dbReference type="Proteomes" id="UP001352852">
    <property type="component" value="Unassembled WGS sequence"/>
</dbReference>
<evidence type="ECO:0000313" key="3">
    <source>
        <dbReference type="Proteomes" id="UP001352852"/>
    </source>
</evidence>
<keyword evidence="1" id="KW-0812">Transmembrane</keyword>